<dbReference type="EMBL" id="HBIN01022874">
    <property type="protein sequence ID" value="CAE0447621.1"/>
    <property type="molecule type" value="Transcribed_RNA"/>
</dbReference>
<protein>
    <submittedName>
        <fullName evidence="1">Uncharacterized protein</fullName>
    </submittedName>
</protein>
<sequence length="245" mass="27718">MSFELGMSEVGIVEKLNLLVAEWREPGLIPVHPKRVIPDTTNRENTGLSVEHVHYIANKMQSGFKKRMGRFGHDLPILVREDPSKGLGKQSLEKWQDAVTKNEFLPKVDHSDSTEIFTSLGNGHFFQALNLFHTKSPGMFITGSKYYQVLKENDSHLHEALTVGVEAVVLRSDISRNDRKFISLALNSMHNYKWNVKPDGTALVSPAKAYESESSFEALSKTLDSYELGELVRFELSKSERQSRL</sequence>
<evidence type="ECO:0000313" key="1">
    <source>
        <dbReference type="EMBL" id="CAE0447621.1"/>
    </source>
</evidence>
<reference evidence="1" key="1">
    <citation type="submission" date="2021-01" db="EMBL/GenBank/DDBJ databases">
        <authorList>
            <person name="Corre E."/>
            <person name="Pelletier E."/>
            <person name="Niang G."/>
            <person name="Scheremetjew M."/>
            <person name="Finn R."/>
            <person name="Kale V."/>
            <person name="Holt S."/>
            <person name="Cochrane G."/>
            <person name="Meng A."/>
            <person name="Brown T."/>
            <person name="Cohen L."/>
        </authorList>
    </citation>
    <scope>NUCLEOTIDE SEQUENCE</scope>
    <source>
        <strain evidence="1">GSBS06</strain>
    </source>
</reference>
<name>A0A7S3V2C6_9STRA</name>
<organism evidence="1">
    <name type="scientific">Aplanochytrium stocchinoi</name>
    <dbReference type="NCBI Taxonomy" id="215587"/>
    <lineage>
        <taxon>Eukaryota</taxon>
        <taxon>Sar</taxon>
        <taxon>Stramenopiles</taxon>
        <taxon>Bigyra</taxon>
        <taxon>Labyrinthulomycetes</taxon>
        <taxon>Thraustochytrida</taxon>
        <taxon>Thraustochytriidae</taxon>
        <taxon>Aplanochytrium</taxon>
    </lineage>
</organism>
<proteinExistence type="predicted"/>
<gene>
    <name evidence="1" type="ORF">ASTO00021_LOCUS17590</name>
</gene>
<dbReference type="AlphaFoldDB" id="A0A7S3V2C6"/>
<accession>A0A7S3V2C6</accession>